<dbReference type="PROSITE" id="PS50850">
    <property type="entry name" value="MFS"/>
    <property type="match status" value="1"/>
</dbReference>
<sequence>MSAPAAGLRRLGPVVLFLALVEVTSGILQGYYTPILTDIARHLRIADGDVNWFEAAQLMLSALAVPVLSRLGDLYGHKRILMVSTVLTAAASWGVALAPDFWTFLLAWSLQGFYVVWLPLEVALVYGRAAAEPDQAALTRRAAGLLVGALQFGVIAGALAAGALVEVFAGNLVLTLAVPAAAVTACIAAVQFGVPDTGVRGTGGVDRTGFALLALALLLLTSGLTFLRINGPHTGWVWLVLAAGLAAFVPFVRWELGRKDPLVDIRMLRSRRMWPVQLTAGLFGISVLGAQAPMSTFARTDPGAHGYGLGLSAGSVSLIIGAYVLSVLAGALLFPAAARRTTPRNTLCGAAVLVGLGYGLLLPLHGSLVQVLVNMVIAGLGSGALVAALPAAAAAAAPPDRTGMATGLTNTTKTVGGSFASAVFGIALLGAAAGGVGDVAGGDAAAPLAGYLTVWAVCSGTALVAAVLLTAVPKLAFADVPPGVAAG</sequence>
<keyword evidence="4 6" id="KW-1133">Transmembrane helix</keyword>
<dbReference type="Gene3D" id="1.20.1250.20">
    <property type="entry name" value="MFS general substrate transporter like domains"/>
    <property type="match status" value="1"/>
</dbReference>
<feature type="transmembrane region" description="Helical" evidence="6">
    <location>
        <begin position="80"/>
        <end position="99"/>
    </location>
</feature>
<protein>
    <submittedName>
        <fullName evidence="8">Major Facilitator Superfamily protein</fullName>
    </submittedName>
</protein>
<dbReference type="Gene3D" id="1.20.1720.10">
    <property type="entry name" value="Multidrug resistance protein D"/>
    <property type="match status" value="1"/>
</dbReference>
<keyword evidence="2" id="KW-0813">Transport</keyword>
<name>A0A078MMJ6_9MICC</name>
<evidence type="ECO:0000256" key="4">
    <source>
        <dbReference type="ARBA" id="ARBA00022989"/>
    </source>
</evidence>
<dbReference type="Pfam" id="PF07690">
    <property type="entry name" value="MFS_1"/>
    <property type="match status" value="1"/>
</dbReference>
<feature type="transmembrane region" description="Helical" evidence="6">
    <location>
        <begin position="143"/>
        <end position="165"/>
    </location>
</feature>
<keyword evidence="5 6" id="KW-0472">Membrane</keyword>
<dbReference type="GO" id="GO:0005886">
    <property type="term" value="C:plasma membrane"/>
    <property type="evidence" value="ECO:0007669"/>
    <property type="project" value="UniProtKB-SubCell"/>
</dbReference>
<gene>
    <name evidence="8" type="ORF">BN1051_01867</name>
</gene>
<feature type="transmembrane region" description="Helical" evidence="6">
    <location>
        <begin position="415"/>
        <end position="436"/>
    </location>
</feature>
<feature type="transmembrane region" description="Helical" evidence="6">
    <location>
        <begin position="346"/>
        <end position="365"/>
    </location>
</feature>
<evidence type="ECO:0000256" key="1">
    <source>
        <dbReference type="ARBA" id="ARBA00004651"/>
    </source>
</evidence>
<dbReference type="PANTHER" id="PTHR42718:SF9">
    <property type="entry name" value="MAJOR FACILITATOR SUPERFAMILY MULTIDRUG TRANSPORTER MFSC"/>
    <property type="match status" value="1"/>
</dbReference>
<evidence type="ECO:0000256" key="5">
    <source>
        <dbReference type="ARBA" id="ARBA00023136"/>
    </source>
</evidence>
<feature type="transmembrane region" description="Helical" evidence="6">
    <location>
        <begin position="273"/>
        <end position="292"/>
    </location>
</feature>
<dbReference type="EMBL" id="LN483071">
    <property type="protein sequence ID" value="CEA08513.1"/>
    <property type="molecule type" value="Genomic_DNA"/>
</dbReference>
<feature type="transmembrane region" description="Helical" evidence="6">
    <location>
        <begin position="171"/>
        <end position="190"/>
    </location>
</feature>
<dbReference type="InterPro" id="IPR020846">
    <property type="entry name" value="MFS_dom"/>
</dbReference>
<feature type="transmembrane region" description="Helical" evidence="6">
    <location>
        <begin position="448"/>
        <end position="472"/>
    </location>
</feature>
<feature type="transmembrane region" description="Helical" evidence="6">
    <location>
        <begin position="111"/>
        <end position="131"/>
    </location>
</feature>
<reference evidence="8" key="1">
    <citation type="submission" date="2014-07" db="EMBL/GenBank/DDBJ databases">
        <authorList>
            <person name="Urmite Genomes Urmite Genomes"/>
        </authorList>
    </citation>
    <scope>NUCLEOTIDE SEQUENCE</scope>
    <source>
        <strain evidence="8">11W110_air</strain>
    </source>
</reference>
<dbReference type="PATRIC" id="fig|1461584.3.peg.1842"/>
<dbReference type="SUPFAM" id="SSF103473">
    <property type="entry name" value="MFS general substrate transporter"/>
    <property type="match status" value="1"/>
</dbReference>
<evidence type="ECO:0000256" key="2">
    <source>
        <dbReference type="ARBA" id="ARBA00022448"/>
    </source>
</evidence>
<keyword evidence="3 6" id="KW-0812">Transmembrane</keyword>
<feature type="transmembrane region" description="Helical" evidence="6">
    <location>
        <begin position="235"/>
        <end position="252"/>
    </location>
</feature>
<dbReference type="PANTHER" id="PTHR42718">
    <property type="entry name" value="MAJOR FACILITATOR SUPERFAMILY MULTIDRUG TRANSPORTER MFSC"/>
    <property type="match status" value="1"/>
</dbReference>
<feature type="transmembrane region" description="Helical" evidence="6">
    <location>
        <begin position="371"/>
        <end position="394"/>
    </location>
</feature>
<evidence type="ECO:0000259" key="7">
    <source>
        <dbReference type="PROSITE" id="PS50850"/>
    </source>
</evidence>
<feature type="transmembrane region" description="Helical" evidence="6">
    <location>
        <begin position="210"/>
        <end position="229"/>
    </location>
</feature>
<accession>A0A078MMJ6</accession>
<feature type="transmembrane region" description="Helical" evidence="6">
    <location>
        <begin position="50"/>
        <end position="68"/>
    </location>
</feature>
<feature type="transmembrane region" description="Helical" evidence="6">
    <location>
        <begin position="312"/>
        <end position="334"/>
    </location>
</feature>
<proteinExistence type="predicted"/>
<dbReference type="InterPro" id="IPR011701">
    <property type="entry name" value="MFS"/>
</dbReference>
<dbReference type="AlphaFoldDB" id="A0A078MMJ6"/>
<comment type="subcellular location">
    <subcellularLocation>
        <location evidence="1">Cell membrane</location>
        <topology evidence="1">Multi-pass membrane protein</topology>
    </subcellularLocation>
</comment>
<feature type="domain" description="Major facilitator superfamily (MFS) profile" evidence="7">
    <location>
        <begin position="14"/>
        <end position="474"/>
    </location>
</feature>
<evidence type="ECO:0000313" key="8">
    <source>
        <dbReference type="EMBL" id="CEA08513.1"/>
    </source>
</evidence>
<dbReference type="GO" id="GO:0022857">
    <property type="term" value="F:transmembrane transporter activity"/>
    <property type="evidence" value="ECO:0007669"/>
    <property type="project" value="InterPro"/>
</dbReference>
<organism evidence="8">
    <name type="scientific">Arthrobacter saudimassiliensis</name>
    <dbReference type="NCBI Taxonomy" id="1461584"/>
    <lineage>
        <taxon>Bacteria</taxon>
        <taxon>Bacillati</taxon>
        <taxon>Actinomycetota</taxon>
        <taxon>Actinomycetes</taxon>
        <taxon>Micrococcales</taxon>
        <taxon>Micrococcaceae</taxon>
        <taxon>Arthrobacter</taxon>
    </lineage>
</organism>
<dbReference type="InterPro" id="IPR036259">
    <property type="entry name" value="MFS_trans_sf"/>
</dbReference>
<evidence type="ECO:0000256" key="6">
    <source>
        <dbReference type="SAM" id="Phobius"/>
    </source>
</evidence>
<evidence type="ECO:0000256" key="3">
    <source>
        <dbReference type="ARBA" id="ARBA00022692"/>
    </source>
</evidence>